<evidence type="ECO:0000313" key="1">
    <source>
        <dbReference type="Ensembl" id="ENSECRP00000021875.1"/>
    </source>
</evidence>
<dbReference type="AlphaFoldDB" id="A0A8C4SUY8"/>
<reference evidence="1" key="2">
    <citation type="submission" date="2025-08" db="UniProtKB">
        <authorList>
            <consortium name="Ensembl"/>
        </authorList>
    </citation>
    <scope>IDENTIFICATION</scope>
</reference>
<protein>
    <submittedName>
        <fullName evidence="1">Uncharacterized protein</fullName>
    </submittedName>
</protein>
<proteinExistence type="predicted"/>
<reference evidence="1" key="1">
    <citation type="submission" date="2021-06" db="EMBL/GenBank/DDBJ databases">
        <authorList>
            <consortium name="Wellcome Sanger Institute Data Sharing"/>
        </authorList>
    </citation>
    <scope>NUCLEOTIDE SEQUENCE [LARGE SCALE GENOMIC DNA]</scope>
</reference>
<name>A0A8C4SUY8_ERPCA</name>
<sequence length="110" mass="12070">IIRLLCLGELGFFQLSCTSLRANSELKAITVCLSFSTLSPPVSPPNTAGLGGTVTPRLSERHLKFLVQNDVNLVQAQNMWPNEAGARLQCSQDVEPGNILDNFKRDRCAR</sequence>
<accession>A0A8C4SUY8</accession>
<organism evidence="1 2">
    <name type="scientific">Erpetoichthys calabaricus</name>
    <name type="common">Rope fish</name>
    <name type="synonym">Calamoichthys calabaricus</name>
    <dbReference type="NCBI Taxonomy" id="27687"/>
    <lineage>
        <taxon>Eukaryota</taxon>
        <taxon>Metazoa</taxon>
        <taxon>Chordata</taxon>
        <taxon>Craniata</taxon>
        <taxon>Vertebrata</taxon>
        <taxon>Euteleostomi</taxon>
        <taxon>Actinopterygii</taxon>
        <taxon>Polypteriformes</taxon>
        <taxon>Polypteridae</taxon>
        <taxon>Erpetoichthys</taxon>
    </lineage>
</organism>
<keyword evidence="2" id="KW-1185">Reference proteome</keyword>
<dbReference type="Ensembl" id="ENSECRT00000022346.1">
    <property type="protein sequence ID" value="ENSECRP00000021875.1"/>
    <property type="gene ID" value="ENSECRG00000014783.1"/>
</dbReference>
<reference evidence="1" key="3">
    <citation type="submission" date="2025-09" db="UniProtKB">
        <authorList>
            <consortium name="Ensembl"/>
        </authorList>
    </citation>
    <scope>IDENTIFICATION</scope>
</reference>
<dbReference type="Proteomes" id="UP000694620">
    <property type="component" value="Chromosome 16"/>
</dbReference>
<evidence type="ECO:0000313" key="2">
    <source>
        <dbReference type="Proteomes" id="UP000694620"/>
    </source>
</evidence>